<gene>
    <name evidence="3" type="ORF">F503_07436</name>
</gene>
<keyword evidence="2" id="KW-0472">Membrane</keyword>
<accession>S3D895</accession>
<organism evidence="3 4">
    <name type="scientific">Ophiostoma piceae (strain UAMH 11346)</name>
    <name type="common">Sap stain fungus</name>
    <dbReference type="NCBI Taxonomy" id="1262450"/>
    <lineage>
        <taxon>Eukaryota</taxon>
        <taxon>Fungi</taxon>
        <taxon>Dikarya</taxon>
        <taxon>Ascomycota</taxon>
        <taxon>Pezizomycotina</taxon>
        <taxon>Sordariomycetes</taxon>
        <taxon>Sordariomycetidae</taxon>
        <taxon>Ophiostomatales</taxon>
        <taxon>Ophiostomataceae</taxon>
        <taxon>Ophiostoma</taxon>
    </lineage>
</organism>
<dbReference type="VEuPathDB" id="FungiDB:F503_07436"/>
<feature type="region of interest" description="Disordered" evidence="1">
    <location>
        <begin position="140"/>
        <end position="191"/>
    </location>
</feature>
<keyword evidence="4" id="KW-1185">Reference proteome</keyword>
<dbReference type="EMBL" id="KE148147">
    <property type="protein sequence ID" value="EPE09660.1"/>
    <property type="molecule type" value="Genomic_DNA"/>
</dbReference>
<feature type="compositionally biased region" description="Low complexity" evidence="1">
    <location>
        <begin position="145"/>
        <end position="185"/>
    </location>
</feature>
<dbReference type="AlphaFoldDB" id="S3D895"/>
<dbReference type="OrthoDB" id="4502894at2759"/>
<feature type="compositionally biased region" description="Low complexity" evidence="1">
    <location>
        <begin position="238"/>
        <end position="255"/>
    </location>
</feature>
<evidence type="ECO:0000313" key="3">
    <source>
        <dbReference type="EMBL" id="EPE09660.1"/>
    </source>
</evidence>
<evidence type="ECO:0000256" key="1">
    <source>
        <dbReference type="SAM" id="MobiDB-lite"/>
    </source>
</evidence>
<keyword evidence="2" id="KW-0812">Transmembrane</keyword>
<dbReference type="Proteomes" id="UP000016923">
    <property type="component" value="Unassembled WGS sequence"/>
</dbReference>
<reference evidence="3 4" key="1">
    <citation type="journal article" date="2013" name="BMC Genomics">
        <title>The genome and transcriptome of the pine saprophyte Ophiostoma piceae, and a comparison with the bark beetle-associated pine pathogen Grosmannia clavigera.</title>
        <authorList>
            <person name="Haridas S."/>
            <person name="Wang Y."/>
            <person name="Lim L."/>
            <person name="Massoumi Alamouti S."/>
            <person name="Jackman S."/>
            <person name="Docking R."/>
            <person name="Robertson G."/>
            <person name="Birol I."/>
            <person name="Bohlmann J."/>
            <person name="Breuil C."/>
        </authorList>
    </citation>
    <scope>NUCLEOTIDE SEQUENCE [LARGE SCALE GENOMIC DNA]</scope>
    <source>
        <strain evidence="3 4">UAMH 11346</strain>
    </source>
</reference>
<sequence length="255" mass="26744">MASTTDLPIPIPSSVSSVPWIGIAKTAGGLFASVAAVLAAVVLRTAGYLLIAATWLLSSTYSVAAWPVARLLDILRVLLSPVTYTLSYTLIPLNAVLGFLARLRLGSAAFIGILAGLVLKFASDYIVVVLSLDSDKERAGSSDVKSYTASGSASKTTSSSYTTATSAQTGTTITTPSNTTTASTSQLPKIEDNKSDIVQDDVWQWLEEFNPRQPAVAVDSSNNFTDAPSPLQRQRPPGLLSLTILEESSSEGGNS</sequence>
<dbReference type="HOGENOM" id="CLU_1090302_0_0_1"/>
<feature type="transmembrane region" description="Helical" evidence="2">
    <location>
        <begin position="20"/>
        <end position="41"/>
    </location>
</feature>
<protein>
    <submittedName>
        <fullName evidence="3">Uncharacterized protein</fullName>
    </submittedName>
</protein>
<dbReference type="eggNOG" id="ENOG502SUW6">
    <property type="taxonomic scope" value="Eukaryota"/>
</dbReference>
<evidence type="ECO:0000256" key="2">
    <source>
        <dbReference type="SAM" id="Phobius"/>
    </source>
</evidence>
<evidence type="ECO:0000313" key="4">
    <source>
        <dbReference type="Proteomes" id="UP000016923"/>
    </source>
</evidence>
<keyword evidence="2" id="KW-1133">Transmembrane helix</keyword>
<proteinExistence type="predicted"/>
<feature type="transmembrane region" description="Helical" evidence="2">
    <location>
        <begin position="48"/>
        <end position="69"/>
    </location>
</feature>
<name>S3D895_OPHP1</name>
<feature type="region of interest" description="Disordered" evidence="1">
    <location>
        <begin position="217"/>
        <end position="255"/>
    </location>
</feature>
<feature type="transmembrane region" description="Helical" evidence="2">
    <location>
        <begin position="108"/>
        <end position="132"/>
    </location>
</feature>
<feature type="transmembrane region" description="Helical" evidence="2">
    <location>
        <begin position="81"/>
        <end position="101"/>
    </location>
</feature>